<evidence type="ECO:0000256" key="4">
    <source>
        <dbReference type="ARBA" id="ARBA00022692"/>
    </source>
</evidence>
<feature type="transmembrane region" description="Helical" evidence="9">
    <location>
        <begin position="76"/>
        <end position="97"/>
    </location>
</feature>
<evidence type="ECO:0000256" key="3">
    <source>
        <dbReference type="ARBA" id="ARBA00022475"/>
    </source>
</evidence>
<dbReference type="GO" id="GO:0022857">
    <property type="term" value="F:transmembrane transporter activity"/>
    <property type="evidence" value="ECO:0007669"/>
    <property type="project" value="InterPro"/>
</dbReference>
<dbReference type="Proteomes" id="UP000598174">
    <property type="component" value="Unassembled WGS sequence"/>
</dbReference>
<keyword evidence="12" id="KW-1185">Reference proteome</keyword>
<dbReference type="Pfam" id="PF07690">
    <property type="entry name" value="MFS_1"/>
    <property type="match status" value="2"/>
</dbReference>
<sequence length="443" mass="45006">MSTPSAVRWFLGIHLPAPAARSAEISAGGTQPSRADSQAQTAGLAGLLAAAACALTAQRILLVAVPWLVLTETGSPTATALVSAVQVTPILFAKLFAGPLLDRVGAARIAVAGDLTCAAGMLLLAAAGSPPLWLIVAVMAAVGAAQGPSAAAKTAVLAEVTSTVPRPTQWGTGLMTTVERCATTLGPALAGLLIAVVGGQRPLWLVAALFASASLFARTYISSAPAAARHGYWGELADGARFLFHDRSLTSLLVMYGVTNWLDEALLVILLPLWARAGGHSPAVIGAAISIAGAAAIGTALLAAYAGYRLPRRGTYLVAAIISGPTRFAALAVGLPPAAVLAVFAVSGLGSGLLSPLADAVQLERIPAELRGRVFILSRAAAWIGIPAGGITGAVLNACVGLSAALWICAAGFLAAAVYPSWRVIWNPPPDEHRRSSRYGCHP</sequence>
<dbReference type="InterPro" id="IPR036259">
    <property type="entry name" value="MFS_trans_sf"/>
</dbReference>
<dbReference type="InterPro" id="IPR011701">
    <property type="entry name" value="MFS"/>
</dbReference>
<dbReference type="PANTHER" id="PTHR23513">
    <property type="entry name" value="INTEGRAL MEMBRANE EFFLUX PROTEIN-RELATED"/>
    <property type="match status" value="1"/>
</dbReference>
<feature type="transmembrane region" description="Helical" evidence="9">
    <location>
        <begin position="380"/>
        <end position="398"/>
    </location>
</feature>
<dbReference type="Gene3D" id="1.20.1250.20">
    <property type="entry name" value="MFS general substrate transporter like domains"/>
    <property type="match status" value="2"/>
</dbReference>
<feature type="transmembrane region" description="Helical" evidence="9">
    <location>
        <begin position="287"/>
        <end position="308"/>
    </location>
</feature>
<evidence type="ECO:0000256" key="2">
    <source>
        <dbReference type="ARBA" id="ARBA00022448"/>
    </source>
</evidence>
<protein>
    <recommendedName>
        <fullName evidence="8">Multidrug efflux pump Tap</fullName>
    </recommendedName>
</protein>
<feature type="transmembrane region" description="Helical" evidence="9">
    <location>
        <begin position="44"/>
        <end position="70"/>
    </location>
</feature>
<evidence type="ECO:0000256" key="5">
    <source>
        <dbReference type="ARBA" id="ARBA00022989"/>
    </source>
</evidence>
<dbReference type="EMBL" id="BOMM01000052">
    <property type="protein sequence ID" value="GIE14196.1"/>
    <property type="molecule type" value="Genomic_DNA"/>
</dbReference>
<evidence type="ECO:0000256" key="9">
    <source>
        <dbReference type="SAM" id="Phobius"/>
    </source>
</evidence>
<comment type="subcellular location">
    <subcellularLocation>
        <location evidence="1">Cell inner membrane</location>
        <topology evidence="1">Multi-pass membrane protein</topology>
    </subcellularLocation>
</comment>
<evidence type="ECO:0000256" key="8">
    <source>
        <dbReference type="ARBA" id="ARBA00040914"/>
    </source>
</evidence>
<feature type="transmembrane region" description="Helical" evidence="9">
    <location>
        <begin position="133"/>
        <end position="156"/>
    </location>
</feature>
<evidence type="ECO:0000256" key="1">
    <source>
        <dbReference type="ARBA" id="ARBA00004429"/>
    </source>
</evidence>
<organism evidence="11 12">
    <name type="scientific">Paractinoplanes ferrugineus</name>
    <dbReference type="NCBI Taxonomy" id="113564"/>
    <lineage>
        <taxon>Bacteria</taxon>
        <taxon>Bacillati</taxon>
        <taxon>Actinomycetota</taxon>
        <taxon>Actinomycetes</taxon>
        <taxon>Micromonosporales</taxon>
        <taxon>Micromonosporaceae</taxon>
        <taxon>Paractinoplanes</taxon>
    </lineage>
</organism>
<keyword evidence="5 9" id="KW-1133">Transmembrane helix</keyword>
<dbReference type="PROSITE" id="PS50850">
    <property type="entry name" value="MFS"/>
    <property type="match status" value="1"/>
</dbReference>
<dbReference type="GO" id="GO:0005886">
    <property type="term" value="C:plasma membrane"/>
    <property type="evidence" value="ECO:0007669"/>
    <property type="project" value="UniProtKB-SubCell"/>
</dbReference>
<keyword evidence="2" id="KW-0813">Transport</keyword>
<feature type="transmembrane region" description="Helical" evidence="9">
    <location>
        <begin position="339"/>
        <end position="359"/>
    </location>
</feature>
<dbReference type="RefSeq" id="WP_239118290.1">
    <property type="nucleotide sequence ID" value="NZ_BAAABP010000015.1"/>
</dbReference>
<dbReference type="InterPro" id="IPR020846">
    <property type="entry name" value="MFS_dom"/>
</dbReference>
<feature type="transmembrane region" description="Helical" evidence="9">
    <location>
        <begin position="203"/>
        <end position="221"/>
    </location>
</feature>
<evidence type="ECO:0000256" key="6">
    <source>
        <dbReference type="ARBA" id="ARBA00023136"/>
    </source>
</evidence>
<evidence type="ECO:0000313" key="11">
    <source>
        <dbReference type="EMBL" id="GIE14196.1"/>
    </source>
</evidence>
<evidence type="ECO:0000313" key="12">
    <source>
        <dbReference type="Proteomes" id="UP000598174"/>
    </source>
</evidence>
<evidence type="ECO:0000256" key="7">
    <source>
        <dbReference type="ARBA" id="ARBA00038075"/>
    </source>
</evidence>
<gene>
    <name evidence="11" type="ORF">Afe05nite_60360</name>
</gene>
<proteinExistence type="inferred from homology"/>
<comment type="similarity">
    <text evidence="7">Belongs to the major facilitator superfamily. Drug:H(+) antiporter-3 (DHA3) (TC 2.A.1.21) family.</text>
</comment>
<keyword evidence="3" id="KW-1003">Cell membrane</keyword>
<feature type="transmembrane region" description="Helical" evidence="9">
    <location>
        <begin position="404"/>
        <end position="426"/>
    </location>
</feature>
<keyword evidence="4 9" id="KW-0812">Transmembrane</keyword>
<accession>A0A919JBP0</accession>
<dbReference type="AlphaFoldDB" id="A0A919JBP0"/>
<evidence type="ECO:0000259" key="10">
    <source>
        <dbReference type="PROSITE" id="PS50850"/>
    </source>
</evidence>
<dbReference type="SUPFAM" id="SSF103473">
    <property type="entry name" value="MFS general substrate transporter"/>
    <property type="match status" value="1"/>
</dbReference>
<name>A0A919JBP0_9ACTN</name>
<dbReference type="PANTHER" id="PTHR23513:SF9">
    <property type="entry name" value="ENTEROBACTIN EXPORTER ENTS"/>
    <property type="match status" value="1"/>
</dbReference>
<keyword evidence="6 9" id="KW-0472">Membrane</keyword>
<feature type="transmembrane region" description="Helical" evidence="9">
    <location>
        <begin position="253"/>
        <end position="275"/>
    </location>
</feature>
<comment type="caution">
    <text evidence="11">The sequence shown here is derived from an EMBL/GenBank/DDBJ whole genome shotgun (WGS) entry which is preliminary data.</text>
</comment>
<reference evidence="11" key="1">
    <citation type="submission" date="2021-01" db="EMBL/GenBank/DDBJ databases">
        <title>Whole genome shotgun sequence of Actinoplanes ferrugineus NBRC 15555.</title>
        <authorList>
            <person name="Komaki H."/>
            <person name="Tamura T."/>
        </authorList>
    </citation>
    <scope>NUCLEOTIDE SEQUENCE</scope>
    <source>
        <strain evidence="11">NBRC 15555</strain>
    </source>
</reference>
<feature type="domain" description="Major facilitator superfamily (MFS) profile" evidence="10">
    <location>
        <begin position="249"/>
        <end position="443"/>
    </location>
</feature>